<feature type="domain" description="RNA polymerase sigma-70 region 2" evidence="6">
    <location>
        <begin position="14"/>
        <end position="77"/>
    </location>
</feature>
<keyword evidence="3" id="KW-0731">Sigma factor</keyword>
<evidence type="ECO:0000256" key="5">
    <source>
        <dbReference type="ARBA" id="ARBA00023163"/>
    </source>
</evidence>
<dbReference type="Pfam" id="PF08281">
    <property type="entry name" value="Sigma70_r4_2"/>
    <property type="match status" value="1"/>
</dbReference>
<dbReference type="PANTHER" id="PTHR43133:SF50">
    <property type="entry name" value="ECF RNA POLYMERASE SIGMA FACTOR SIGM"/>
    <property type="match status" value="1"/>
</dbReference>
<dbReference type="AlphaFoldDB" id="A0A4Q2RKQ9"/>
<dbReference type="NCBIfam" id="TIGR02983">
    <property type="entry name" value="SigE-fam_strep"/>
    <property type="match status" value="1"/>
</dbReference>
<evidence type="ECO:0000256" key="1">
    <source>
        <dbReference type="ARBA" id="ARBA00010641"/>
    </source>
</evidence>
<evidence type="ECO:0000256" key="3">
    <source>
        <dbReference type="ARBA" id="ARBA00023082"/>
    </source>
</evidence>
<dbReference type="InterPro" id="IPR007627">
    <property type="entry name" value="RNA_pol_sigma70_r2"/>
</dbReference>
<reference evidence="8 9" key="1">
    <citation type="submission" date="2019-01" db="EMBL/GenBank/DDBJ databases">
        <title>Novel species of Nocardioides.</title>
        <authorList>
            <person name="Liu Q."/>
            <person name="Xin Y.-H."/>
        </authorList>
    </citation>
    <scope>NUCLEOTIDE SEQUENCE [LARGE SCALE GENOMIC DNA]</scope>
    <source>
        <strain evidence="8 9">HLT3-15</strain>
    </source>
</reference>
<dbReference type="Proteomes" id="UP000291838">
    <property type="component" value="Unassembled WGS sequence"/>
</dbReference>
<dbReference type="OrthoDB" id="3292386at2"/>
<comment type="similarity">
    <text evidence="1">Belongs to the sigma-70 factor family. ECF subfamily.</text>
</comment>
<dbReference type="Pfam" id="PF04542">
    <property type="entry name" value="Sigma70_r2"/>
    <property type="match status" value="1"/>
</dbReference>
<dbReference type="GO" id="GO:0016987">
    <property type="term" value="F:sigma factor activity"/>
    <property type="evidence" value="ECO:0007669"/>
    <property type="project" value="UniProtKB-KW"/>
</dbReference>
<gene>
    <name evidence="8" type="ORF">EUA06_17515</name>
</gene>
<keyword evidence="4" id="KW-0238">DNA-binding</keyword>
<sequence>MVVRTHDADYIEFVEARQGVLRRIAYAVCRDDARAEDVLQETLVKLYLAWPRVNGTGREEAYARRIIVNADLDQRRRPWHKRRSAVPVELLDTPARGGADTEDRLELLAELRRLPPMQRRTVVLRHWLGFSVEDTARELSISEGTVKSHSSRGLATLRARMGEQVGTG</sequence>
<keyword evidence="5" id="KW-0804">Transcription</keyword>
<dbReference type="InterPro" id="IPR036388">
    <property type="entry name" value="WH-like_DNA-bd_sf"/>
</dbReference>
<dbReference type="InterPro" id="IPR013324">
    <property type="entry name" value="RNA_pol_sigma_r3/r4-like"/>
</dbReference>
<dbReference type="InterPro" id="IPR013249">
    <property type="entry name" value="RNA_pol_sigma70_r4_t2"/>
</dbReference>
<name>A0A4Q2RKQ9_9ACTN</name>
<accession>A0A4Q2RKQ9</accession>
<dbReference type="SUPFAM" id="SSF88659">
    <property type="entry name" value="Sigma3 and sigma4 domains of RNA polymerase sigma factors"/>
    <property type="match status" value="1"/>
</dbReference>
<keyword evidence="9" id="KW-1185">Reference proteome</keyword>
<dbReference type="NCBIfam" id="TIGR02937">
    <property type="entry name" value="sigma70-ECF"/>
    <property type="match status" value="1"/>
</dbReference>
<evidence type="ECO:0000313" key="8">
    <source>
        <dbReference type="EMBL" id="RYB89267.1"/>
    </source>
</evidence>
<dbReference type="GO" id="GO:0006352">
    <property type="term" value="P:DNA-templated transcription initiation"/>
    <property type="evidence" value="ECO:0007669"/>
    <property type="project" value="InterPro"/>
</dbReference>
<dbReference type="SUPFAM" id="SSF88946">
    <property type="entry name" value="Sigma2 domain of RNA polymerase sigma factors"/>
    <property type="match status" value="1"/>
</dbReference>
<dbReference type="GO" id="GO:0003677">
    <property type="term" value="F:DNA binding"/>
    <property type="evidence" value="ECO:0007669"/>
    <property type="project" value="UniProtKB-KW"/>
</dbReference>
<evidence type="ECO:0000256" key="2">
    <source>
        <dbReference type="ARBA" id="ARBA00023015"/>
    </source>
</evidence>
<keyword evidence="2" id="KW-0805">Transcription regulation</keyword>
<evidence type="ECO:0000313" key="9">
    <source>
        <dbReference type="Proteomes" id="UP000291838"/>
    </source>
</evidence>
<dbReference type="EMBL" id="SDWS01000008">
    <property type="protein sequence ID" value="RYB89267.1"/>
    <property type="molecule type" value="Genomic_DNA"/>
</dbReference>
<comment type="caution">
    <text evidence="8">The sequence shown here is derived from an EMBL/GenBank/DDBJ whole genome shotgun (WGS) entry which is preliminary data.</text>
</comment>
<feature type="domain" description="RNA polymerase sigma factor 70 region 4 type 2" evidence="7">
    <location>
        <begin position="105"/>
        <end position="157"/>
    </location>
</feature>
<organism evidence="8 9">
    <name type="scientific">Nocardioides glacieisoli</name>
    <dbReference type="NCBI Taxonomy" id="1168730"/>
    <lineage>
        <taxon>Bacteria</taxon>
        <taxon>Bacillati</taxon>
        <taxon>Actinomycetota</taxon>
        <taxon>Actinomycetes</taxon>
        <taxon>Propionibacteriales</taxon>
        <taxon>Nocardioidaceae</taxon>
        <taxon>Nocardioides</taxon>
    </lineage>
</organism>
<dbReference type="Gene3D" id="1.10.10.10">
    <property type="entry name" value="Winged helix-like DNA-binding domain superfamily/Winged helix DNA-binding domain"/>
    <property type="match status" value="1"/>
</dbReference>
<dbReference type="InterPro" id="IPR014325">
    <property type="entry name" value="RNA_pol_sigma-E_actinobac"/>
</dbReference>
<proteinExistence type="inferred from homology"/>
<dbReference type="Gene3D" id="1.10.1740.10">
    <property type="match status" value="1"/>
</dbReference>
<dbReference type="InterPro" id="IPR039425">
    <property type="entry name" value="RNA_pol_sigma-70-like"/>
</dbReference>
<protein>
    <submittedName>
        <fullName evidence="8">SigE family RNA polymerase sigma factor</fullName>
    </submittedName>
</protein>
<evidence type="ECO:0000259" key="7">
    <source>
        <dbReference type="Pfam" id="PF08281"/>
    </source>
</evidence>
<dbReference type="PANTHER" id="PTHR43133">
    <property type="entry name" value="RNA POLYMERASE ECF-TYPE SIGMA FACTO"/>
    <property type="match status" value="1"/>
</dbReference>
<evidence type="ECO:0000259" key="6">
    <source>
        <dbReference type="Pfam" id="PF04542"/>
    </source>
</evidence>
<evidence type="ECO:0000256" key="4">
    <source>
        <dbReference type="ARBA" id="ARBA00023125"/>
    </source>
</evidence>
<dbReference type="InterPro" id="IPR014284">
    <property type="entry name" value="RNA_pol_sigma-70_dom"/>
</dbReference>
<dbReference type="InterPro" id="IPR013325">
    <property type="entry name" value="RNA_pol_sigma_r2"/>
</dbReference>